<protein>
    <submittedName>
        <fullName evidence="2">Uncharacterized protein</fullName>
    </submittedName>
</protein>
<feature type="compositionally biased region" description="Polar residues" evidence="1">
    <location>
        <begin position="133"/>
        <end position="142"/>
    </location>
</feature>
<keyword evidence="3" id="KW-1185">Reference proteome</keyword>
<sequence>MDRSGVPLNPSVNQVNEEAAYQLMASSTYVVMDRSSVPLNPSVNQVIEEEEAADQPMASSTNRNKDLKPRKTSKKPRKALNIFSRLGKNVARKLNSTKADKGTENATDTVADENAYMDNGDQVNGEDAYEPMSFSSNSTNKA</sequence>
<dbReference type="EMBL" id="JBDODL010006188">
    <property type="protein sequence ID" value="MES1923434.1"/>
    <property type="molecule type" value="Genomic_DNA"/>
</dbReference>
<organism evidence="2 3">
    <name type="scientific">Bonamia ostreae</name>
    <dbReference type="NCBI Taxonomy" id="126728"/>
    <lineage>
        <taxon>Eukaryota</taxon>
        <taxon>Sar</taxon>
        <taxon>Rhizaria</taxon>
        <taxon>Endomyxa</taxon>
        <taxon>Ascetosporea</taxon>
        <taxon>Haplosporida</taxon>
        <taxon>Bonamia</taxon>
    </lineage>
</organism>
<evidence type="ECO:0000313" key="3">
    <source>
        <dbReference type="Proteomes" id="UP001439008"/>
    </source>
</evidence>
<comment type="caution">
    <text evidence="2">The sequence shown here is derived from an EMBL/GenBank/DDBJ whole genome shotgun (WGS) entry which is preliminary data.</text>
</comment>
<dbReference type="Proteomes" id="UP001439008">
    <property type="component" value="Unassembled WGS sequence"/>
</dbReference>
<reference evidence="2 3" key="1">
    <citation type="journal article" date="2024" name="BMC Biol.">
        <title>Comparative genomics of Ascetosporea gives new insight into the evolutionary basis for animal parasitism in Rhizaria.</title>
        <authorList>
            <person name="Hiltunen Thoren M."/>
            <person name="Onut-Brannstrom I."/>
            <person name="Alfjorden A."/>
            <person name="Peckova H."/>
            <person name="Swords F."/>
            <person name="Hooper C."/>
            <person name="Holzer A.S."/>
            <person name="Bass D."/>
            <person name="Burki F."/>
        </authorList>
    </citation>
    <scope>NUCLEOTIDE SEQUENCE [LARGE SCALE GENOMIC DNA]</scope>
    <source>
        <strain evidence="2">20-A016</strain>
    </source>
</reference>
<accession>A0ABV2AUU2</accession>
<name>A0ABV2AUU2_9EUKA</name>
<evidence type="ECO:0000313" key="2">
    <source>
        <dbReference type="EMBL" id="MES1923434.1"/>
    </source>
</evidence>
<feature type="region of interest" description="Disordered" evidence="1">
    <location>
        <begin position="45"/>
        <end position="142"/>
    </location>
</feature>
<evidence type="ECO:0000256" key="1">
    <source>
        <dbReference type="SAM" id="MobiDB-lite"/>
    </source>
</evidence>
<proteinExistence type="predicted"/>
<gene>
    <name evidence="2" type="ORF">MHBO_005006</name>
</gene>